<comment type="caution">
    <text evidence="2">The sequence shown here is derived from an EMBL/GenBank/DDBJ whole genome shotgun (WGS) entry which is preliminary data.</text>
</comment>
<reference evidence="2 3" key="1">
    <citation type="journal article" date="2019" name="Int. J. Syst. Evol. Microbiol.">
        <title>The Global Catalogue of Microorganisms (GCM) 10K type strain sequencing project: providing services to taxonomists for standard genome sequencing and annotation.</title>
        <authorList>
            <consortium name="The Broad Institute Genomics Platform"/>
            <consortium name="The Broad Institute Genome Sequencing Center for Infectious Disease"/>
            <person name="Wu L."/>
            <person name="Ma J."/>
        </authorList>
    </citation>
    <scope>NUCLEOTIDE SEQUENCE [LARGE SCALE GENOMIC DNA]</scope>
    <source>
        <strain evidence="2 3">JCM 8201</strain>
    </source>
</reference>
<accession>A0ABN3UFK4</accession>
<gene>
    <name evidence="2" type="ORF">GCM10010439_47220</name>
</gene>
<dbReference type="EMBL" id="BAAATZ010000020">
    <property type="protein sequence ID" value="GAA2731540.1"/>
    <property type="molecule type" value="Genomic_DNA"/>
</dbReference>
<dbReference type="Proteomes" id="UP001501842">
    <property type="component" value="Unassembled WGS sequence"/>
</dbReference>
<dbReference type="RefSeq" id="WP_344452868.1">
    <property type="nucleotide sequence ID" value="NZ_BAAATZ010000020.1"/>
</dbReference>
<name>A0ABN3UFK4_9ACTN</name>
<organism evidence="2 3">
    <name type="scientific">Actinocorallia aurantiaca</name>
    <dbReference type="NCBI Taxonomy" id="46204"/>
    <lineage>
        <taxon>Bacteria</taxon>
        <taxon>Bacillati</taxon>
        <taxon>Actinomycetota</taxon>
        <taxon>Actinomycetes</taxon>
        <taxon>Streptosporangiales</taxon>
        <taxon>Thermomonosporaceae</taxon>
        <taxon>Actinocorallia</taxon>
    </lineage>
</organism>
<sequence length="489" mass="52979">MGATFGDLIAVADVHWAETMEWLEPLELSWQAGERSTISELGQTALVLARYAERVGTGFGAQERETAAARRARLCAASLRETASVLQGDEESVPERCELARSLFMARQALGCGLDLLSAHFEVGERGLLPTTAQSEVIASPSSTEWLLTAVDGYASQLLRVVEKAGRTDAVAKLSEAILHAKPKRSPEDQGLRATTMPEPRAALEAGADEIELLPERIPLRGGEGRERALTGIRANVQWLEASGVPQSARTWRSLATSTLMTSEISGQILRLLMARCRRLDLPEATDALAEAEMAVGELADKWTGVTAVWREVSCDRRSQLDQMMSDAGELVVRLGRLVYADREWRPSANAVTKLVRPQVLAPEAVDVYMITRAVEDAIKAPVAVASNALAGLKSGQPTGLTPQGENQMKLRHERLYRGYLQARNTAAEAQQALGRATQFLVSADERRPGRLAAESFPFQAREALGLTGPEATRTRSRGPGKGARLTPG</sequence>
<proteinExistence type="predicted"/>
<evidence type="ECO:0000256" key="1">
    <source>
        <dbReference type="SAM" id="MobiDB-lite"/>
    </source>
</evidence>
<feature type="region of interest" description="Disordered" evidence="1">
    <location>
        <begin position="463"/>
        <end position="489"/>
    </location>
</feature>
<keyword evidence="3" id="KW-1185">Reference proteome</keyword>
<protein>
    <submittedName>
        <fullName evidence="2">Uncharacterized protein</fullName>
    </submittedName>
</protein>
<evidence type="ECO:0000313" key="2">
    <source>
        <dbReference type="EMBL" id="GAA2731540.1"/>
    </source>
</evidence>
<evidence type="ECO:0000313" key="3">
    <source>
        <dbReference type="Proteomes" id="UP001501842"/>
    </source>
</evidence>